<dbReference type="Pfam" id="PF01126">
    <property type="entry name" value="Heme_oxygenase"/>
    <property type="match status" value="1"/>
</dbReference>
<dbReference type="EMBL" id="CP002480">
    <property type="protein sequence ID" value="ADW70223.1"/>
    <property type="molecule type" value="Genomic_DNA"/>
</dbReference>
<dbReference type="InterPro" id="IPR016084">
    <property type="entry name" value="Haem_Oase-like_multi-hlx"/>
</dbReference>
<dbReference type="GO" id="GO:0006788">
    <property type="term" value="P:heme oxidation"/>
    <property type="evidence" value="ECO:0007669"/>
    <property type="project" value="InterPro"/>
</dbReference>
<dbReference type="GO" id="GO:0004392">
    <property type="term" value="F:heme oxygenase (decyclizing) activity"/>
    <property type="evidence" value="ECO:0007669"/>
    <property type="project" value="InterPro"/>
</dbReference>
<dbReference type="SUPFAM" id="SSF48613">
    <property type="entry name" value="Heme oxygenase-like"/>
    <property type="match status" value="1"/>
</dbReference>
<dbReference type="Gene3D" id="1.20.910.10">
    <property type="entry name" value="Heme oxygenase-like"/>
    <property type="match status" value="1"/>
</dbReference>
<evidence type="ECO:0000313" key="2">
    <source>
        <dbReference type="Proteomes" id="UP000000343"/>
    </source>
</evidence>
<proteinExistence type="predicted"/>
<dbReference type="AlphaFoldDB" id="E8X1I8"/>
<dbReference type="KEGG" id="acm:AciX9_3212"/>
<dbReference type="PaxDb" id="1198114-AciX9_3212"/>
<dbReference type="CDD" id="cd19166">
    <property type="entry name" value="HemeO-bac"/>
    <property type="match status" value="1"/>
</dbReference>
<protein>
    <submittedName>
        <fullName evidence="1">Heme oxygenase-like protein</fullName>
    </submittedName>
</protein>
<dbReference type="eggNOG" id="COG3230">
    <property type="taxonomic scope" value="Bacteria"/>
</dbReference>
<dbReference type="STRING" id="1198114.AciX9_3212"/>
<sequence>MRMGLGRSEYVFCLQRLHGVVAAWEKAATGHVGDAIRPEWLRSVVKQRLRRPMLERDLAHFNVMNVGAGGPVLPEFQSISSLLGAMYVMEGSTLGGQLIGRHVDRVLGLVDGEGSAYFHGHRELTGSMWREFCGVLEAEIPETDGDATVAAAKAMFQMFGAWMQGSKP</sequence>
<accession>E8X1I8</accession>
<dbReference type="InterPro" id="IPR016053">
    <property type="entry name" value="Haem_Oase-like"/>
</dbReference>
<organism evidence="2">
    <name type="scientific">Granulicella tundricola (strain ATCC BAA-1859 / DSM 23138 / MP5ACTX9)</name>
    <dbReference type="NCBI Taxonomy" id="1198114"/>
    <lineage>
        <taxon>Bacteria</taxon>
        <taxon>Pseudomonadati</taxon>
        <taxon>Acidobacteriota</taxon>
        <taxon>Terriglobia</taxon>
        <taxon>Terriglobales</taxon>
        <taxon>Acidobacteriaceae</taxon>
        <taxon>Granulicella</taxon>
    </lineage>
</organism>
<keyword evidence="2" id="KW-1185">Reference proteome</keyword>
<dbReference type="HOGENOM" id="CLU_085041_0_0_0"/>
<name>E8X1I8_GRATM</name>
<evidence type="ECO:0000313" key="1">
    <source>
        <dbReference type="EMBL" id="ADW70223.1"/>
    </source>
</evidence>
<gene>
    <name evidence="1" type="ordered locus">AciX9_3212</name>
</gene>
<dbReference type="Proteomes" id="UP000000343">
    <property type="component" value="Chromosome"/>
</dbReference>
<reference evidence="2" key="1">
    <citation type="submission" date="2011-01" db="EMBL/GenBank/DDBJ databases">
        <title>Complete sequence of chromosome of Acidobacterium sp. MP5ACTX9.</title>
        <authorList>
            <consortium name="US DOE Joint Genome Institute"/>
            <person name="Lucas S."/>
            <person name="Copeland A."/>
            <person name="Lapidus A."/>
            <person name="Cheng J.-F."/>
            <person name="Goodwin L."/>
            <person name="Pitluck S."/>
            <person name="Teshima H."/>
            <person name="Detter J.C."/>
            <person name="Han C."/>
            <person name="Tapia R."/>
            <person name="Land M."/>
            <person name="Hauser L."/>
            <person name="Kyrpides N."/>
            <person name="Ivanova N."/>
            <person name="Ovchinnikova G."/>
            <person name="Pagani I."/>
            <person name="Rawat S.R."/>
            <person name="Mannisto M."/>
            <person name="Haggblom M.M."/>
            <person name="Woyke T."/>
        </authorList>
    </citation>
    <scope>NUCLEOTIDE SEQUENCE [LARGE SCALE GENOMIC DNA]</scope>
    <source>
        <strain evidence="2">MP5ACTX9</strain>
    </source>
</reference>